<dbReference type="Proteomes" id="UP001497522">
    <property type="component" value="Chromosome 18"/>
</dbReference>
<reference evidence="2" key="1">
    <citation type="submission" date="2024-03" db="EMBL/GenBank/DDBJ databases">
        <authorList>
            <consortium name="ELIXIR-Norway"/>
            <consortium name="Elixir Norway"/>
        </authorList>
    </citation>
    <scope>NUCLEOTIDE SEQUENCE</scope>
</reference>
<dbReference type="InterPro" id="IPR001611">
    <property type="entry name" value="Leu-rich_rpt"/>
</dbReference>
<dbReference type="SUPFAM" id="SSF52540">
    <property type="entry name" value="P-loop containing nucleoside triphosphate hydrolases"/>
    <property type="match status" value="1"/>
</dbReference>
<evidence type="ECO:0000313" key="3">
    <source>
        <dbReference type="Proteomes" id="UP001497522"/>
    </source>
</evidence>
<dbReference type="Gene3D" id="3.80.10.10">
    <property type="entry name" value="Ribonuclease Inhibitor"/>
    <property type="match status" value="2"/>
</dbReference>
<evidence type="ECO:0000256" key="1">
    <source>
        <dbReference type="SAM" id="MobiDB-lite"/>
    </source>
</evidence>
<dbReference type="InterPro" id="IPR032675">
    <property type="entry name" value="LRR_dom_sf"/>
</dbReference>
<dbReference type="PANTHER" id="PTHR47679:SF1">
    <property type="entry name" value="PROTEIN TORNADO 1"/>
    <property type="match status" value="1"/>
</dbReference>
<evidence type="ECO:0008006" key="4">
    <source>
        <dbReference type="Google" id="ProtNLM"/>
    </source>
</evidence>
<dbReference type="SUPFAM" id="SSF52047">
    <property type="entry name" value="RNI-like"/>
    <property type="match status" value="1"/>
</dbReference>
<keyword evidence="3" id="KW-1185">Reference proteome</keyword>
<gene>
    <name evidence="2" type="ORF">CSSPJE1EN2_LOCUS11098</name>
</gene>
<feature type="region of interest" description="Disordered" evidence="1">
    <location>
        <begin position="1"/>
        <end position="27"/>
    </location>
</feature>
<accession>A0ABP1AZV9</accession>
<dbReference type="Gene3D" id="3.40.50.300">
    <property type="entry name" value="P-loop containing nucleotide triphosphate hydrolases"/>
    <property type="match status" value="1"/>
</dbReference>
<organism evidence="2 3">
    <name type="scientific">Sphagnum jensenii</name>
    <dbReference type="NCBI Taxonomy" id="128206"/>
    <lineage>
        <taxon>Eukaryota</taxon>
        <taxon>Viridiplantae</taxon>
        <taxon>Streptophyta</taxon>
        <taxon>Embryophyta</taxon>
        <taxon>Bryophyta</taxon>
        <taxon>Sphagnophytina</taxon>
        <taxon>Sphagnopsida</taxon>
        <taxon>Sphagnales</taxon>
        <taxon>Sphagnaceae</taxon>
        <taxon>Sphagnum</taxon>
    </lineage>
</organism>
<proteinExistence type="predicted"/>
<dbReference type="PRINTS" id="PR00449">
    <property type="entry name" value="RASTRNSFRMNG"/>
</dbReference>
<name>A0ABP1AZV9_9BRYO</name>
<dbReference type="Pfam" id="PF13516">
    <property type="entry name" value="LRR_6"/>
    <property type="match status" value="2"/>
</dbReference>
<evidence type="ECO:0000313" key="2">
    <source>
        <dbReference type="EMBL" id="CAK9868103.1"/>
    </source>
</evidence>
<dbReference type="PANTHER" id="PTHR47679">
    <property type="entry name" value="PROTEIN TORNADO 1"/>
    <property type="match status" value="1"/>
</dbReference>
<protein>
    <recommendedName>
        <fullName evidence="4">C-terminal of Roc (COR) domain-containing protein</fullName>
    </recommendedName>
</protein>
<dbReference type="EMBL" id="OZ023719">
    <property type="protein sequence ID" value="CAK9868103.1"/>
    <property type="molecule type" value="Genomic_DNA"/>
</dbReference>
<dbReference type="InterPro" id="IPR027417">
    <property type="entry name" value="P-loop_NTPase"/>
</dbReference>
<sequence length="1410" mass="158957">MESEGLTLAVDAADTGQGRSTSDCGHSSCERTAQEILPVNSIVQGEMFHQPGRILSEESQGSVESDRLSTLDPLIHNDMPASPPQNHPVILWEPGEAGHVSFEEAIRRLNESEPEDLMFTFEEVDGCDEAYKEHRHQFIDAVSTCQSLKKLCIVNDPKLKIEEVQRLCQNLPPALNSLTLNGSFDYDAVQIVCEMMANNCVLKNLSLGINVEGRTSSAGASLGSMLAINSTLDSLDVRYADLGPKGVEALLQPLTGHATARPLNKSLAHLLIGGTGFGTVPLGQGAGEAIAHMLRTNDTLTHFSILAGKGLKPSDVCKILESLQKNQTLLSLSLNHCEGVKGPDVSAKMMDLFRMNRSLTHIDLSDTPLEQSDVYVCKILESLQKNQTLRILDLSYCKGVEGPDVLAKMMDLVRMHPSLMEIRLKGTPLEREGQAAQVQAQLENNAKDYMAVLRGMPRVPPKFVRVFLCGDAYSGKTTLGRSMKRAFASRCGPNLFLPLTEVIELRKPFKFCSTDPDEWSKRTRGIEINVLLDHANQKISLWDLAGQEEYHAFHDMMMPDLSSQGNVSFFLLVCNPFYRESGKRKSPETINEELRSWLRFISSNTKRSFNFPPHITIVMTNADKELIHKEFVESDVKELANQFRKYINLSSKLHSINAHSSQQARHVVDDVTTTCTNVLHKLPYVFEACVNVQHGLSNWIKEHPYQPIVAMETFKNDIVAKKELRLQPMSPTGTHDKHLNPHEAVALFLHDAGEIIYFKDEDFVVVNPHWFCHQVMGHLIELRRHVEELELTTTFHGGFMTMDQIESLLKSSFKNASHWVGMDEGKVFQNLIQLMIKMDLAYKDDMANHLGDHVAYLPSNDRLFVPTTLELETVVARGERRLQWSVQFHVQAIYIGRRLQCRDEDVTTLTPGFFPRVQVVLKHRFADLKMGVICENEKNLMKICVNGLEIFVELSGNQMPGHAFIDILVKSSKNEIQTIQLVHDHVLSPIEHLCNSPQGCQGVTLVRGVLRPRAVEKLLLCKNRTKQVAWVENLKEELLATNLDFELVDPWPQVDVQGNDFLHTSMEDKVVSLLGQVATHDVLERHLESLKDVEIDINNLPSSEQEFEHTQGETSESRALQLQRSFHGMSLQEPTNLEQLIRDMSENMNAKLESLEERIVARISTKLEEVFAKTKQEIKCMEEWLYKKLTKKLDGMTKLLFQFHQQQVPCNAFFTTGGTRQQRRLVDKWMGIEVVYLHLLCEDIDGMHVVDDQKGDEVRVVKDENRHKIAHLVIVGFKIVLILSKVAAHVVGGVGNLVPNFAQVLALACDAQDITDCIEDPTIYGGPILEQNSTNHLPIAKDALVEEHKVAMQWLVDFLRGKDIFKLFGLSRVRYLKMDSSHEDLSTIQWVCLHHKKKGLENGTLKVCPT</sequence>